<evidence type="ECO:0000313" key="1">
    <source>
        <dbReference type="EMBL" id="SDM35200.1"/>
    </source>
</evidence>
<dbReference type="AlphaFoldDB" id="A0A1G9SIR3"/>
<sequence>MKNFWHLLPVILFFSQCRNKDENFVSTFPGKPEVPSSIKKEHDNLLEKLYKFTSINDSTGLAAKKLYNLLQHHFNEEEDYVLPPLGLLPQLTNGKIPEQTKNVIALTEKLKSQLSHMSAEHQLIEAYLDEIKQADSNLKYPEIIELEKEIHKHAKIEEEVLFPASILVGDYLKLKTPNTNR</sequence>
<dbReference type="STRING" id="990371.SAMN05421813_11073"/>
<dbReference type="OrthoDB" id="1494282at2"/>
<keyword evidence="2" id="KW-1185">Reference proteome</keyword>
<dbReference type="Proteomes" id="UP000199226">
    <property type="component" value="Unassembled WGS sequence"/>
</dbReference>
<name>A0A1G9SIR3_9SPHI</name>
<evidence type="ECO:0000313" key="2">
    <source>
        <dbReference type="Proteomes" id="UP000199226"/>
    </source>
</evidence>
<dbReference type="RefSeq" id="WP_090704089.1">
    <property type="nucleotide sequence ID" value="NZ_FNHH01000010.1"/>
</dbReference>
<proteinExistence type="predicted"/>
<protein>
    <submittedName>
        <fullName evidence="1">Hemerythrin HHE cation binding domain-containing protein</fullName>
    </submittedName>
</protein>
<accession>A0A1G9SIR3</accession>
<dbReference type="Gene3D" id="1.20.120.520">
    <property type="entry name" value="nmb1532 protein domain like"/>
    <property type="match status" value="1"/>
</dbReference>
<reference evidence="2" key="1">
    <citation type="submission" date="2016-10" db="EMBL/GenBank/DDBJ databases">
        <authorList>
            <person name="Varghese N."/>
            <person name="Submissions S."/>
        </authorList>
    </citation>
    <scope>NUCLEOTIDE SEQUENCE [LARGE SCALE GENOMIC DNA]</scope>
    <source>
        <strain evidence="2">DSM 24536</strain>
    </source>
</reference>
<organism evidence="1 2">
    <name type="scientific">Daejeonella rubra</name>
    <dbReference type="NCBI Taxonomy" id="990371"/>
    <lineage>
        <taxon>Bacteria</taxon>
        <taxon>Pseudomonadati</taxon>
        <taxon>Bacteroidota</taxon>
        <taxon>Sphingobacteriia</taxon>
        <taxon>Sphingobacteriales</taxon>
        <taxon>Sphingobacteriaceae</taxon>
        <taxon>Daejeonella</taxon>
    </lineage>
</organism>
<dbReference type="EMBL" id="FNHH01000010">
    <property type="protein sequence ID" value="SDM35200.1"/>
    <property type="molecule type" value="Genomic_DNA"/>
</dbReference>
<gene>
    <name evidence="1" type="ORF">SAMN05421813_11073</name>
</gene>